<protein>
    <submittedName>
        <fullName evidence="1">Uncharacterized protein</fullName>
    </submittedName>
</protein>
<dbReference type="AlphaFoldDB" id="A0A0B7BK97"/>
<dbReference type="EMBL" id="HACG01045896">
    <property type="protein sequence ID" value="CEK92761.1"/>
    <property type="molecule type" value="Transcribed_RNA"/>
</dbReference>
<reference evidence="1" key="1">
    <citation type="submission" date="2014-12" db="EMBL/GenBank/DDBJ databases">
        <title>Insight into the proteome of Arion vulgaris.</title>
        <authorList>
            <person name="Aradska J."/>
            <person name="Bulat T."/>
            <person name="Smidak R."/>
            <person name="Sarate P."/>
            <person name="Gangsoo J."/>
            <person name="Sialana F."/>
            <person name="Bilban M."/>
            <person name="Lubec G."/>
        </authorList>
    </citation>
    <scope>NUCLEOTIDE SEQUENCE</scope>
    <source>
        <tissue evidence="1">Skin</tissue>
    </source>
</reference>
<name>A0A0B7BK97_9EUPU</name>
<feature type="non-terminal residue" evidence="1">
    <location>
        <position position="1"/>
    </location>
</feature>
<evidence type="ECO:0000313" key="1">
    <source>
        <dbReference type="EMBL" id="CEK92761.1"/>
    </source>
</evidence>
<gene>
    <name evidence="1" type="primary">ORF189965</name>
</gene>
<sequence>CVSYKRLKIIQETIFQANERKEIHNCYETFADSMALVLKECYTLEHNTEKNSVQLLLP</sequence>
<proteinExistence type="predicted"/>
<accession>A0A0B7BK97</accession>
<organism evidence="1">
    <name type="scientific">Arion vulgaris</name>
    <dbReference type="NCBI Taxonomy" id="1028688"/>
    <lineage>
        <taxon>Eukaryota</taxon>
        <taxon>Metazoa</taxon>
        <taxon>Spiralia</taxon>
        <taxon>Lophotrochozoa</taxon>
        <taxon>Mollusca</taxon>
        <taxon>Gastropoda</taxon>
        <taxon>Heterobranchia</taxon>
        <taxon>Euthyneura</taxon>
        <taxon>Panpulmonata</taxon>
        <taxon>Eupulmonata</taxon>
        <taxon>Stylommatophora</taxon>
        <taxon>Helicina</taxon>
        <taxon>Arionoidea</taxon>
        <taxon>Arionidae</taxon>
        <taxon>Arion</taxon>
    </lineage>
</organism>